<feature type="region of interest" description="Disordered" evidence="5">
    <location>
        <begin position="87"/>
        <end position="110"/>
    </location>
</feature>
<dbReference type="OrthoDB" id="118550at2759"/>
<dbReference type="STRING" id="1504633.A0A2T7F316"/>
<dbReference type="PANTHER" id="PTHR12802:SF44">
    <property type="entry name" value="SWI_SNF COMPLEX SUBUNIT SWI3B"/>
    <property type="match status" value="1"/>
</dbReference>
<dbReference type="Gramene" id="PUZ74475">
    <property type="protein sequence ID" value="PUZ74475"/>
    <property type="gene ID" value="GQ55_1G069100"/>
</dbReference>
<gene>
    <name evidence="10" type="ORF">GQ55_1G069100</name>
</gene>
<dbReference type="Pfam" id="PF16495">
    <property type="entry name" value="SWIRM-assoc_1"/>
    <property type="match status" value="1"/>
</dbReference>
<dbReference type="GO" id="GO:0003677">
    <property type="term" value="F:DNA binding"/>
    <property type="evidence" value="ECO:0007669"/>
    <property type="project" value="UniProtKB-KW"/>
</dbReference>
<evidence type="ECO:0000256" key="5">
    <source>
        <dbReference type="SAM" id="MobiDB-lite"/>
    </source>
</evidence>
<feature type="compositionally biased region" description="Low complexity" evidence="5">
    <location>
        <begin position="90"/>
        <end position="108"/>
    </location>
</feature>
<name>A0A2T7F316_9POAL</name>
<accession>A0A2T7F316</accession>
<dbReference type="InterPro" id="IPR032451">
    <property type="entry name" value="SMARCC_C"/>
</dbReference>
<dbReference type="InterPro" id="IPR007526">
    <property type="entry name" value="SWIRM"/>
</dbReference>
<evidence type="ECO:0000256" key="4">
    <source>
        <dbReference type="ARBA" id="ARBA00023242"/>
    </source>
</evidence>
<dbReference type="InterPro" id="IPR009057">
    <property type="entry name" value="Homeodomain-like_sf"/>
</dbReference>
<evidence type="ECO:0000259" key="8">
    <source>
        <dbReference type="PROSITE" id="PS51293"/>
    </source>
</evidence>
<evidence type="ECO:0000256" key="3">
    <source>
        <dbReference type="ARBA" id="ARBA00023163"/>
    </source>
</evidence>
<dbReference type="PANTHER" id="PTHR12802">
    <property type="entry name" value="SWI/SNF COMPLEX-RELATED"/>
    <property type="match status" value="1"/>
</dbReference>
<dbReference type="SMART" id="SM00717">
    <property type="entry name" value="SANT"/>
    <property type="match status" value="1"/>
</dbReference>
<evidence type="ECO:0000259" key="7">
    <source>
        <dbReference type="PROSITE" id="PS50934"/>
    </source>
</evidence>
<dbReference type="EMBL" id="CM009749">
    <property type="protein sequence ID" value="PUZ74475.1"/>
    <property type="molecule type" value="Genomic_DNA"/>
</dbReference>
<feature type="domain" description="Myb-like" evidence="6">
    <location>
        <begin position="293"/>
        <end position="338"/>
    </location>
</feature>
<keyword evidence="2" id="KW-0238">DNA-binding</keyword>
<dbReference type="Pfam" id="PF00249">
    <property type="entry name" value="Myb_DNA-binding"/>
    <property type="match status" value="1"/>
</dbReference>
<dbReference type="AlphaFoldDB" id="A0A2T7F316"/>
<keyword evidence="1" id="KW-0805">Transcription regulation</keyword>
<dbReference type="FunFam" id="1.10.10.60:FF:000014">
    <property type="entry name" value="SWI/SNF complex subunit SMARCC2 isoform C"/>
    <property type="match status" value="1"/>
</dbReference>
<dbReference type="Gene3D" id="1.10.10.10">
    <property type="entry name" value="Winged helix-like DNA-binding domain superfamily/Winged helix DNA-binding domain"/>
    <property type="match status" value="1"/>
</dbReference>
<dbReference type="GO" id="GO:0005634">
    <property type="term" value="C:nucleus"/>
    <property type="evidence" value="ECO:0007669"/>
    <property type="project" value="UniProtKB-ARBA"/>
</dbReference>
<dbReference type="InterPro" id="IPR036388">
    <property type="entry name" value="WH-like_DNA-bd_sf"/>
</dbReference>
<dbReference type="InterPro" id="IPR017930">
    <property type="entry name" value="Myb_dom"/>
</dbReference>
<dbReference type="Proteomes" id="UP000244336">
    <property type="component" value="Chromosome 1"/>
</dbReference>
<evidence type="ECO:0000259" key="9">
    <source>
        <dbReference type="PROSITE" id="PS51294"/>
    </source>
</evidence>
<keyword evidence="4" id="KW-0539">Nucleus</keyword>
<sequence>MRPYLVLGAQRVSPIHTHQTLLSNPTQFDHASAAPSPLPPPMATTTTTGTVTAPAASANFVATPAAPHPRPGVPPALRAPSTLGLVKSEASPAPSPTTSAATPAAAASGPEDPSYIITIPSYSAWFSFDSIHDTERRLLPEFFEGEAAAASGCRGPGAYKYYRDTLIRRFRARPGRRLTLTESRRGLVGDVGSVRRVFDFLEEWGLINYGALPSGSKQAKEKREEAAPQSTLPSGATAPRKLCTGCRTVCGLAYFACEKADISLCARCFVRNNYRPGLTAANFKKVEITEDAKSDWTDKETLHLLEAVLHYGEDWKKVSEHVGSRSEKDCIARFIRLPFGEQFMGPKEDRMGFENDDDVTDEPGAEVSKRLRLTPLADASNPIMAQVAFLSAIVGSDAASAAAQAAISAQSRVDLNDGEIDSSISSTREEESSHTNGLSVNDLLKEAAANARAQLEKERNGIEQSLSDIVDVQMKEIQDKICRFEHKEMLMEKERQQLRCLRDLLFADQLAIMQHQRKPQAVAAESKYDEKPKPVINIS</sequence>
<feature type="region of interest" description="Disordered" evidence="5">
    <location>
        <begin position="520"/>
        <end position="539"/>
    </location>
</feature>
<dbReference type="SUPFAM" id="SSF46689">
    <property type="entry name" value="Homeodomain-like"/>
    <property type="match status" value="2"/>
</dbReference>
<dbReference type="FunFam" id="1.10.10.10:FF:000020">
    <property type="entry name" value="SWI/SNF complex subunit SMARCC2 isoform c"/>
    <property type="match status" value="1"/>
</dbReference>
<dbReference type="Pfam" id="PF04433">
    <property type="entry name" value="SWIRM"/>
    <property type="match status" value="1"/>
</dbReference>
<evidence type="ECO:0000259" key="6">
    <source>
        <dbReference type="PROSITE" id="PS50090"/>
    </source>
</evidence>
<dbReference type="PROSITE" id="PS50934">
    <property type="entry name" value="SWIRM"/>
    <property type="match status" value="1"/>
</dbReference>
<proteinExistence type="predicted"/>
<dbReference type="Gene3D" id="1.10.10.60">
    <property type="entry name" value="Homeodomain-like"/>
    <property type="match status" value="1"/>
</dbReference>
<keyword evidence="3" id="KW-0804">Transcription</keyword>
<evidence type="ECO:0000256" key="2">
    <source>
        <dbReference type="ARBA" id="ARBA00023125"/>
    </source>
</evidence>
<reference evidence="10 11" key="1">
    <citation type="submission" date="2018-04" db="EMBL/GenBank/DDBJ databases">
        <title>WGS assembly of Panicum hallii var. hallii HAL2.</title>
        <authorList>
            <person name="Lovell J."/>
            <person name="Jenkins J."/>
            <person name="Lowry D."/>
            <person name="Mamidi S."/>
            <person name="Sreedasyam A."/>
            <person name="Weng X."/>
            <person name="Barry K."/>
            <person name="Bonette J."/>
            <person name="Campitelli B."/>
            <person name="Daum C."/>
            <person name="Gordon S."/>
            <person name="Gould B."/>
            <person name="Lipzen A."/>
            <person name="MacQueen A."/>
            <person name="Palacio-Mejia J."/>
            <person name="Plott C."/>
            <person name="Shakirov E."/>
            <person name="Shu S."/>
            <person name="Yoshinaga Y."/>
            <person name="Zane M."/>
            <person name="Rokhsar D."/>
            <person name="Grimwood J."/>
            <person name="Schmutz J."/>
            <person name="Juenger T."/>
        </authorList>
    </citation>
    <scope>NUCLEOTIDE SEQUENCE [LARGE SCALE GENOMIC DNA]</scope>
    <source>
        <strain evidence="11">cv. HAL2</strain>
    </source>
</reference>
<organism evidence="10 11">
    <name type="scientific">Panicum hallii var. hallii</name>
    <dbReference type="NCBI Taxonomy" id="1504633"/>
    <lineage>
        <taxon>Eukaryota</taxon>
        <taxon>Viridiplantae</taxon>
        <taxon>Streptophyta</taxon>
        <taxon>Embryophyta</taxon>
        <taxon>Tracheophyta</taxon>
        <taxon>Spermatophyta</taxon>
        <taxon>Magnoliopsida</taxon>
        <taxon>Liliopsida</taxon>
        <taxon>Poales</taxon>
        <taxon>Poaceae</taxon>
        <taxon>PACMAD clade</taxon>
        <taxon>Panicoideae</taxon>
        <taxon>Panicodae</taxon>
        <taxon>Paniceae</taxon>
        <taxon>Panicinae</taxon>
        <taxon>Panicum</taxon>
        <taxon>Panicum sect. Panicum</taxon>
    </lineage>
</organism>
<protein>
    <recommendedName>
        <fullName evidence="12">SWI/SNF complex subunit SWI3B</fullName>
    </recommendedName>
</protein>
<dbReference type="PROSITE" id="PS50090">
    <property type="entry name" value="MYB_LIKE"/>
    <property type="match status" value="1"/>
</dbReference>
<evidence type="ECO:0000313" key="10">
    <source>
        <dbReference type="EMBL" id="PUZ74475.1"/>
    </source>
</evidence>
<feature type="domain" description="SWIRM" evidence="7">
    <location>
        <begin position="117"/>
        <end position="218"/>
    </location>
</feature>
<dbReference type="PROSITE" id="PS51293">
    <property type="entry name" value="SANT"/>
    <property type="match status" value="1"/>
</dbReference>
<dbReference type="InterPro" id="IPR017884">
    <property type="entry name" value="SANT_dom"/>
</dbReference>
<feature type="domain" description="HTH myb-type" evidence="9">
    <location>
        <begin position="293"/>
        <end position="330"/>
    </location>
</feature>
<evidence type="ECO:0000313" key="11">
    <source>
        <dbReference type="Proteomes" id="UP000244336"/>
    </source>
</evidence>
<dbReference type="CDD" id="cd00167">
    <property type="entry name" value="SANT"/>
    <property type="match status" value="1"/>
</dbReference>
<dbReference type="PROSITE" id="PS51294">
    <property type="entry name" value="HTH_MYB"/>
    <property type="match status" value="1"/>
</dbReference>
<keyword evidence="11" id="KW-1185">Reference proteome</keyword>
<feature type="region of interest" description="Disordered" evidence="5">
    <location>
        <begin position="27"/>
        <end position="49"/>
    </location>
</feature>
<dbReference type="InterPro" id="IPR001005">
    <property type="entry name" value="SANT/Myb"/>
</dbReference>
<evidence type="ECO:0000256" key="1">
    <source>
        <dbReference type="ARBA" id="ARBA00023015"/>
    </source>
</evidence>
<evidence type="ECO:0008006" key="12">
    <source>
        <dbReference type="Google" id="ProtNLM"/>
    </source>
</evidence>
<feature type="domain" description="SANT" evidence="8">
    <location>
        <begin position="291"/>
        <end position="342"/>
    </location>
</feature>